<name>A0ABW4B0X2_9GAMM</name>
<dbReference type="EMBL" id="JBHTMN010000011">
    <property type="protein sequence ID" value="MFD1383592.1"/>
    <property type="molecule type" value="Genomic_DNA"/>
</dbReference>
<dbReference type="Pfam" id="PF11163">
    <property type="entry name" value="DUF2947"/>
    <property type="match status" value="1"/>
</dbReference>
<dbReference type="Proteomes" id="UP001597059">
    <property type="component" value="Unassembled WGS sequence"/>
</dbReference>
<protein>
    <submittedName>
        <fullName evidence="1">DUF2947 family protein</fullName>
    </submittedName>
</protein>
<gene>
    <name evidence="1" type="ORF">ACFQ45_09450</name>
</gene>
<dbReference type="RefSeq" id="WP_377367006.1">
    <property type="nucleotide sequence ID" value="NZ_JBHTMN010000011.1"/>
</dbReference>
<accession>A0ABW4B0X2</accession>
<organism evidence="1 2">
    <name type="scientific">Rhodanobacter aciditrophus</name>
    <dbReference type="NCBI Taxonomy" id="1623218"/>
    <lineage>
        <taxon>Bacteria</taxon>
        <taxon>Pseudomonadati</taxon>
        <taxon>Pseudomonadota</taxon>
        <taxon>Gammaproteobacteria</taxon>
        <taxon>Lysobacterales</taxon>
        <taxon>Rhodanobacteraceae</taxon>
        <taxon>Rhodanobacter</taxon>
    </lineage>
</organism>
<keyword evidence="2" id="KW-1185">Reference proteome</keyword>
<proteinExistence type="predicted"/>
<dbReference type="InterPro" id="IPR021334">
    <property type="entry name" value="DUF2947"/>
</dbReference>
<evidence type="ECO:0000313" key="1">
    <source>
        <dbReference type="EMBL" id="MFD1383592.1"/>
    </source>
</evidence>
<evidence type="ECO:0000313" key="2">
    <source>
        <dbReference type="Proteomes" id="UP001597059"/>
    </source>
</evidence>
<sequence>MSQYRPLSASGKDWVFLREEPFVSADDRASIQLLTETAGANIWRDYVSDTYLYPDLFDKEVWLKTNVQADVDWEKRWESDVPEMPEEALEFCGQWGDDTRIYFCCHSDLVLETTWSVFCRNWKAFLFLDSDGVLIGRKKKQALQFKENGRLSLLVR</sequence>
<reference evidence="2" key="1">
    <citation type="journal article" date="2019" name="Int. J. Syst. Evol. Microbiol.">
        <title>The Global Catalogue of Microorganisms (GCM) 10K type strain sequencing project: providing services to taxonomists for standard genome sequencing and annotation.</title>
        <authorList>
            <consortium name="The Broad Institute Genomics Platform"/>
            <consortium name="The Broad Institute Genome Sequencing Center for Infectious Disease"/>
            <person name="Wu L."/>
            <person name="Ma J."/>
        </authorList>
    </citation>
    <scope>NUCLEOTIDE SEQUENCE [LARGE SCALE GENOMIC DNA]</scope>
    <source>
        <strain evidence="2">JCM 30774</strain>
    </source>
</reference>
<comment type="caution">
    <text evidence="1">The sequence shown here is derived from an EMBL/GenBank/DDBJ whole genome shotgun (WGS) entry which is preliminary data.</text>
</comment>